<dbReference type="SUPFAM" id="SSF56349">
    <property type="entry name" value="DNA breaking-rejoining enzymes"/>
    <property type="match status" value="1"/>
</dbReference>
<accession>A0A1Y6KY44</accession>
<name>A0A1Y6KY44_9GAMM</name>
<dbReference type="Proteomes" id="UP000196485">
    <property type="component" value="Unassembled WGS sequence"/>
</dbReference>
<dbReference type="AlphaFoldDB" id="A0A1Y6KY44"/>
<protein>
    <submittedName>
        <fullName evidence="2">Site-specific tyrosine recombinase XerC</fullName>
    </submittedName>
</protein>
<keyword evidence="3" id="KW-1185">Reference proteome</keyword>
<evidence type="ECO:0000256" key="1">
    <source>
        <dbReference type="ARBA" id="ARBA00023172"/>
    </source>
</evidence>
<dbReference type="GO" id="GO:0003677">
    <property type="term" value="F:DNA binding"/>
    <property type="evidence" value="ECO:0007669"/>
    <property type="project" value="InterPro"/>
</dbReference>
<dbReference type="RefSeq" id="WP_087820960.1">
    <property type="nucleotide sequence ID" value="NZ_FYAH01000003.1"/>
</dbReference>
<dbReference type="CDD" id="cd00397">
    <property type="entry name" value="DNA_BRE_C"/>
    <property type="match status" value="1"/>
</dbReference>
<dbReference type="InterPro" id="IPR011010">
    <property type="entry name" value="DNA_brk_join_enz"/>
</dbReference>
<organism evidence="2 3">
    <name type="scientific">Photobacterium aquimaris</name>
    <dbReference type="NCBI Taxonomy" id="512643"/>
    <lineage>
        <taxon>Bacteria</taxon>
        <taxon>Pseudomonadati</taxon>
        <taxon>Pseudomonadota</taxon>
        <taxon>Gammaproteobacteria</taxon>
        <taxon>Vibrionales</taxon>
        <taxon>Vibrionaceae</taxon>
        <taxon>Photobacterium</taxon>
    </lineage>
</organism>
<dbReference type="GO" id="GO:0015074">
    <property type="term" value="P:DNA integration"/>
    <property type="evidence" value="ECO:0007669"/>
    <property type="project" value="InterPro"/>
</dbReference>
<evidence type="ECO:0000313" key="3">
    <source>
        <dbReference type="Proteomes" id="UP000196485"/>
    </source>
</evidence>
<evidence type="ECO:0000313" key="2">
    <source>
        <dbReference type="EMBL" id="SMY16994.1"/>
    </source>
</evidence>
<dbReference type="InterPro" id="IPR013762">
    <property type="entry name" value="Integrase-like_cat_sf"/>
</dbReference>
<dbReference type="Gene3D" id="1.10.443.10">
    <property type="entry name" value="Intergrase catalytic core"/>
    <property type="match status" value="1"/>
</dbReference>
<dbReference type="GO" id="GO:0006310">
    <property type="term" value="P:DNA recombination"/>
    <property type="evidence" value="ECO:0007669"/>
    <property type="project" value="UniProtKB-KW"/>
</dbReference>
<gene>
    <name evidence="2" type="ORF">PAQU9191_02235</name>
</gene>
<reference evidence="3" key="1">
    <citation type="submission" date="2017-06" db="EMBL/GenBank/DDBJ databases">
        <authorList>
            <person name="Rodrigo-Torres L."/>
            <person name="Arahal R. D."/>
            <person name="Lucena T."/>
        </authorList>
    </citation>
    <scope>NUCLEOTIDE SEQUENCE [LARGE SCALE GENOMIC DNA]</scope>
    <source>
        <strain evidence="3">type strain: CECT 9192</strain>
    </source>
</reference>
<sequence length="538" mass="62182">MGINAAIAKNNRKKNSGGIAPDALHVVNTLQIAIIHFNRLFHDSEDNAPLLFTFIYLWMTQQLDSLTAAEDIPSLSRVTGKDACAEHRLRIINLNGISWVEYALCYSTSTGVVWQWQPVPSALNHFFYRYVRTLNTTAQKPLLNVALKQQLWRFINKSWKTPKLCAQYGRLRKDVFFRYFTIMAQRCPYLSTSAKSVLLGNKTLHHRSATAYQRESSDQIRYKIFKAHNEYLERIVQTASRYRINLAIDSAHHHLSLLLNTKVTLPAYLTTVGKIVVFERRKNPRDHGYQYIELPTFWVGSDRALPLDDVRTFFLALDNNVKQHTVAKIATKPQLKAYYNALTYQLAFQFLMLTGARPTHAISLETRRCYGTFQSTLSDKGRYRTLYLCDYLQQAITHYLAIQQNLLTQLGSHASSPFLWFLFDENNQPLPLNARSMRQFMHQHWPYKSSNVKKIVPYCLRHTFAQQALTSINPQLTTQHIDRLMGHSSFGEHLGSDQCFPINKKILLQFLNPLPGKLYFSLDSTTLFSFSHIHLLQE</sequence>
<keyword evidence="1" id="KW-0233">DNA recombination</keyword>
<dbReference type="EMBL" id="FYAH01000003">
    <property type="protein sequence ID" value="SMY16994.1"/>
    <property type="molecule type" value="Genomic_DNA"/>
</dbReference>
<proteinExistence type="predicted"/>